<evidence type="ECO:0008006" key="4">
    <source>
        <dbReference type="Google" id="ProtNLM"/>
    </source>
</evidence>
<comment type="caution">
    <text evidence="2">The sequence shown here is derived from an EMBL/GenBank/DDBJ whole genome shotgun (WGS) entry which is preliminary data.</text>
</comment>
<gene>
    <name evidence="2" type="ORF">WJX72_002743</name>
</gene>
<dbReference type="Proteomes" id="UP001489004">
    <property type="component" value="Unassembled WGS sequence"/>
</dbReference>
<keyword evidence="3" id="KW-1185">Reference proteome</keyword>
<organism evidence="2 3">
    <name type="scientific">[Myrmecia] bisecta</name>
    <dbReference type="NCBI Taxonomy" id="41462"/>
    <lineage>
        <taxon>Eukaryota</taxon>
        <taxon>Viridiplantae</taxon>
        <taxon>Chlorophyta</taxon>
        <taxon>core chlorophytes</taxon>
        <taxon>Trebouxiophyceae</taxon>
        <taxon>Trebouxiales</taxon>
        <taxon>Trebouxiaceae</taxon>
        <taxon>Myrmecia</taxon>
    </lineage>
</organism>
<reference evidence="2 3" key="1">
    <citation type="journal article" date="2024" name="Nat. Commun.">
        <title>Phylogenomics reveals the evolutionary origins of lichenization in chlorophyte algae.</title>
        <authorList>
            <person name="Puginier C."/>
            <person name="Libourel C."/>
            <person name="Otte J."/>
            <person name="Skaloud P."/>
            <person name="Haon M."/>
            <person name="Grisel S."/>
            <person name="Petersen M."/>
            <person name="Berrin J.G."/>
            <person name="Delaux P.M."/>
            <person name="Dal Grande F."/>
            <person name="Keller J."/>
        </authorList>
    </citation>
    <scope>NUCLEOTIDE SEQUENCE [LARGE SCALE GENOMIC DNA]</scope>
    <source>
        <strain evidence="2 3">SAG 2043</strain>
    </source>
</reference>
<feature type="compositionally biased region" description="Pro residues" evidence="1">
    <location>
        <begin position="31"/>
        <end position="41"/>
    </location>
</feature>
<name>A0AAW1PJL3_9CHLO</name>
<dbReference type="EMBL" id="JALJOR010000010">
    <property type="protein sequence ID" value="KAK9809965.1"/>
    <property type="molecule type" value="Genomic_DNA"/>
</dbReference>
<dbReference type="AlphaFoldDB" id="A0AAW1PJL3"/>
<sequence>MAGLGTGSVGYVSTQRHIWRSTAGLADSRPCAPPPAQPLQPPEQLFGPQARLQLAKTWNQAVDSILTPLIEVASKRGL</sequence>
<evidence type="ECO:0000313" key="2">
    <source>
        <dbReference type="EMBL" id="KAK9809965.1"/>
    </source>
</evidence>
<accession>A0AAW1PJL3</accession>
<evidence type="ECO:0000313" key="3">
    <source>
        <dbReference type="Proteomes" id="UP001489004"/>
    </source>
</evidence>
<evidence type="ECO:0000256" key="1">
    <source>
        <dbReference type="SAM" id="MobiDB-lite"/>
    </source>
</evidence>
<protein>
    <recommendedName>
        <fullName evidence="4">MICOS complex subunit MIC13</fullName>
    </recommendedName>
</protein>
<feature type="region of interest" description="Disordered" evidence="1">
    <location>
        <begin position="23"/>
        <end position="43"/>
    </location>
</feature>
<proteinExistence type="predicted"/>